<accession>A0A840XFT5</accession>
<organism evidence="3 4">
    <name type="scientific">Microcella frigidaquae</name>
    <dbReference type="NCBI Taxonomy" id="424758"/>
    <lineage>
        <taxon>Bacteria</taxon>
        <taxon>Bacillati</taxon>
        <taxon>Actinomycetota</taxon>
        <taxon>Actinomycetes</taxon>
        <taxon>Micrococcales</taxon>
        <taxon>Microbacteriaceae</taxon>
        <taxon>Microcella</taxon>
    </lineage>
</organism>
<evidence type="ECO:0000259" key="2">
    <source>
        <dbReference type="Pfam" id="PF00174"/>
    </source>
</evidence>
<comment type="caution">
    <text evidence="3">The sequence shown here is derived from an EMBL/GenBank/DDBJ whole genome shotgun (WGS) entry which is preliminary data.</text>
</comment>
<evidence type="ECO:0000256" key="1">
    <source>
        <dbReference type="SAM" id="SignalP"/>
    </source>
</evidence>
<keyword evidence="1" id="KW-0732">Signal</keyword>
<keyword evidence="4" id="KW-1185">Reference proteome</keyword>
<feature type="chain" id="PRO_5032477839" description="Oxidoreductase molybdopterin-binding domain-containing protein" evidence="1">
    <location>
        <begin position="26"/>
        <end position="177"/>
    </location>
</feature>
<dbReference type="PROSITE" id="PS51257">
    <property type="entry name" value="PROKAR_LIPOPROTEIN"/>
    <property type="match status" value="1"/>
</dbReference>
<dbReference type="EMBL" id="JACHBS010000001">
    <property type="protein sequence ID" value="MBB5617372.1"/>
    <property type="molecule type" value="Genomic_DNA"/>
</dbReference>
<feature type="signal peptide" evidence="1">
    <location>
        <begin position="1"/>
        <end position="25"/>
    </location>
</feature>
<dbReference type="SUPFAM" id="SSF56524">
    <property type="entry name" value="Oxidoreductase molybdopterin-binding domain"/>
    <property type="match status" value="1"/>
</dbReference>
<dbReference type="InterPro" id="IPR036374">
    <property type="entry name" value="OxRdtase_Mopterin-bd_sf"/>
</dbReference>
<proteinExistence type="predicted"/>
<evidence type="ECO:0000313" key="3">
    <source>
        <dbReference type="EMBL" id="MBB5617372.1"/>
    </source>
</evidence>
<dbReference type="RefSeq" id="WP_153981562.1">
    <property type="nucleotide sequence ID" value="NZ_BAAANZ010000010.1"/>
</dbReference>
<reference evidence="3 4" key="1">
    <citation type="submission" date="2020-08" db="EMBL/GenBank/DDBJ databases">
        <title>Sequencing the genomes of 1000 actinobacteria strains.</title>
        <authorList>
            <person name="Klenk H.-P."/>
        </authorList>
    </citation>
    <scope>NUCLEOTIDE SEQUENCE [LARGE SCALE GENOMIC DNA]</scope>
    <source>
        <strain evidence="3 4">DSM 23889</strain>
    </source>
</reference>
<dbReference type="AlphaFoldDB" id="A0A840XFT5"/>
<dbReference type="Gene3D" id="3.90.420.10">
    <property type="entry name" value="Oxidoreductase, molybdopterin-binding domain"/>
    <property type="match status" value="1"/>
</dbReference>
<feature type="domain" description="Oxidoreductase molybdopterin-binding" evidence="2">
    <location>
        <begin position="86"/>
        <end position="153"/>
    </location>
</feature>
<dbReference type="Pfam" id="PF00174">
    <property type="entry name" value="Oxidored_molyb"/>
    <property type="match status" value="1"/>
</dbReference>
<gene>
    <name evidence="3" type="ORF">BJ959_000868</name>
</gene>
<protein>
    <recommendedName>
        <fullName evidence="2">Oxidoreductase molybdopterin-binding domain-containing protein</fullName>
    </recommendedName>
</protein>
<dbReference type="OrthoDB" id="5241952at2"/>
<dbReference type="InterPro" id="IPR000572">
    <property type="entry name" value="OxRdtase_Mopterin-bd_dom"/>
</dbReference>
<name>A0A840XFT5_9MICO</name>
<sequence>MISSLRLMAATTVVALALVGCTSNAEPAPEPSSESAYGGFAVDPPATDEVVLTIEGGTTVDFTYGELQDLATVEIDIVEPFVEEQQSFTGVPLADLLSAAGIAADARIETIALNDYRYADTVAQWTENGALLAVLRDGELIPMDQGGPIRIVFAADSPAFDLLDAWNWSLRTIAVVD</sequence>
<evidence type="ECO:0000313" key="4">
    <source>
        <dbReference type="Proteomes" id="UP000552883"/>
    </source>
</evidence>
<dbReference type="Proteomes" id="UP000552883">
    <property type="component" value="Unassembled WGS sequence"/>
</dbReference>